<dbReference type="GO" id="GO:0046474">
    <property type="term" value="P:glycerophospholipid biosynthetic process"/>
    <property type="evidence" value="ECO:0007669"/>
    <property type="project" value="TreeGrafter"/>
</dbReference>
<comment type="caution">
    <text evidence="13">The sequence shown here is derived from an EMBL/GenBank/DDBJ whole genome shotgun (WGS) entry which is preliminary data.</text>
</comment>
<keyword evidence="8 12" id="KW-0472">Membrane</keyword>
<keyword evidence="7" id="KW-0443">Lipid metabolism</keyword>
<dbReference type="Proteomes" id="UP000266915">
    <property type="component" value="Unassembled WGS sequence"/>
</dbReference>
<evidence type="ECO:0000256" key="1">
    <source>
        <dbReference type="ARBA" id="ARBA00004141"/>
    </source>
</evidence>
<dbReference type="PROSITE" id="PS00379">
    <property type="entry name" value="CDP_ALCOHOL_P_TRANSF"/>
    <property type="match status" value="1"/>
</dbReference>
<dbReference type="PANTHER" id="PTHR14269:SF62">
    <property type="entry name" value="CDP-DIACYLGLYCEROL--GLYCEROL-3-PHOSPHATE 3-PHOSPHATIDYLTRANSFERASE 1, CHLOROPLASTIC"/>
    <property type="match status" value="1"/>
</dbReference>
<keyword evidence="4 11" id="KW-0808">Transferase</keyword>
<evidence type="ECO:0000256" key="2">
    <source>
        <dbReference type="ARBA" id="ARBA00010441"/>
    </source>
</evidence>
<comment type="subcellular location">
    <subcellularLocation>
        <location evidence="1">Membrane</location>
        <topology evidence="1">Multi-pass membrane protein</topology>
    </subcellularLocation>
</comment>
<dbReference type="Gene3D" id="1.20.120.1760">
    <property type="match status" value="1"/>
</dbReference>
<evidence type="ECO:0000256" key="4">
    <source>
        <dbReference type="ARBA" id="ARBA00022679"/>
    </source>
</evidence>
<evidence type="ECO:0000256" key="10">
    <source>
        <dbReference type="ARBA" id="ARBA00023264"/>
    </source>
</evidence>
<feature type="transmembrane region" description="Helical" evidence="12">
    <location>
        <begin position="144"/>
        <end position="163"/>
    </location>
</feature>
<dbReference type="Pfam" id="PF01066">
    <property type="entry name" value="CDP-OH_P_transf"/>
    <property type="match status" value="1"/>
</dbReference>
<dbReference type="GO" id="GO:0008444">
    <property type="term" value="F:CDP-diacylglycerol-glycerol-3-phosphate 3-phosphatidyltransferase activity"/>
    <property type="evidence" value="ECO:0007669"/>
    <property type="project" value="InterPro"/>
</dbReference>
<dbReference type="InterPro" id="IPR043130">
    <property type="entry name" value="CDP-OH_PTrfase_TM_dom"/>
</dbReference>
<evidence type="ECO:0000313" key="14">
    <source>
        <dbReference type="Proteomes" id="UP000266915"/>
    </source>
</evidence>
<reference evidence="13 14" key="1">
    <citation type="submission" date="2018-11" db="EMBL/GenBank/DDBJ databases">
        <title>Sequencing the genomes of 1000 actinobacteria strains.</title>
        <authorList>
            <person name="Klenk H.-P."/>
        </authorList>
    </citation>
    <scope>NUCLEOTIDE SEQUENCE [LARGE SCALE GENOMIC DNA]</scope>
    <source>
        <strain evidence="13 14">DSM 14012</strain>
    </source>
</reference>
<dbReference type="RefSeq" id="WP_085511299.1">
    <property type="nucleotide sequence ID" value="NZ_FXAP01000002.1"/>
</dbReference>
<evidence type="ECO:0000256" key="6">
    <source>
        <dbReference type="ARBA" id="ARBA00022989"/>
    </source>
</evidence>
<evidence type="ECO:0000256" key="5">
    <source>
        <dbReference type="ARBA" id="ARBA00022692"/>
    </source>
</evidence>
<feature type="transmembrane region" description="Helical" evidence="12">
    <location>
        <begin position="45"/>
        <end position="67"/>
    </location>
</feature>
<sequence>MKQSSTTRRSVGRLLERIGVDEHWRTVPNLITITRLVLLPALVPLLLNGLFAAALILTVLAFLSDFLDGHIARRTGQVTALGTWLDPVADRVAGLAVMFGLAAGHAIPWQFVALVLVPDVVLFLVSVIRFGGDPRVPVTRIGKVRTAVLFAGLTSVLLGMALLETALLPGWVPVLVGAGFAACLLGLVGHWIAGAQYLHAMLTKPGHRDATPTPVGAGA</sequence>
<dbReference type="InterPro" id="IPR050324">
    <property type="entry name" value="CDP-alcohol_PTase-I"/>
</dbReference>
<gene>
    <name evidence="13" type="ORF">EDD42_3581</name>
</gene>
<dbReference type="InterPro" id="IPR004570">
    <property type="entry name" value="Phosphatidylglycerol_P_synth"/>
</dbReference>
<keyword evidence="6 12" id="KW-1133">Transmembrane helix</keyword>
<keyword evidence="5 12" id="KW-0812">Transmembrane</keyword>
<evidence type="ECO:0000256" key="8">
    <source>
        <dbReference type="ARBA" id="ARBA00023136"/>
    </source>
</evidence>
<name>A0A3N2C7S1_9MICO</name>
<dbReference type="PANTHER" id="PTHR14269">
    <property type="entry name" value="CDP-DIACYLGLYCEROL--GLYCEROL-3-PHOSPHATE 3-PHOSPHATIDYLTRANSFERASE-RELATED"/>
    <property type="match status" value="1"/>
</dbReference>
<dbReference type="UniPathway" id="UPA00085"/>
<evidence type="ECO:0000256" key="12">
    <source>
        <dbReference type="SAM" id="Phobius"/>
    </source>
</evidence>
<evidence type="ECO:0000256" key="3">
    <source>
        <dbReference type="ARBA" id="ARBA00022516"/>
    </source>
</evidence>
<organism evidence="13 14">
    <name type="scientific">Plantibacter flavus</name>
    <dbReference type="NCBI Taxonomy" id="150123"/>
    <lineage>
        <taxon>Bacteria</taxon>
        <taxon>Bacillati</taxon>
        <taxon>Actinomycetota</taxon>
        <taxon>Actinomycetes</taxon>
        <taxon>Micrococcales</taxon>
        <taxon>Microbacteriaceae</taxon>
        <taxon>Plantibacter</taxon>
    </lineage>
</organism>
<dbReference type="GO" id="GO:0016020">
    <property type="term" value="C:membrane"/>
    <property type="evidence" value="ECO:0007669"/>
    <property type="project" value="UniProtKB-SubCell"/>
</dbReference>
<feature type="transmembrane region" description="Helical" evidence="12">
    <location>
        <begin position="113"/>
        <end position="132"/>
    </location>
</feature>
<comment type="similarity">
    <text evidence="2 11">Belongs to the CDP-alcohol phosphatidyltransferase class-I family.</text>
</comment>
<protein>
    <submittedName>
        <fullName evidence="13">Cardiolipin synthase</fullName>
    </submittedName>
</protein>
<accession>A0A3N2C7S1</accession>
<keyword evidence="14" id="KW-1185">Reference proteome</keyword>
<evidence type="ECO:0000256" key="11">
    <source>
        <dbReference type="RuleBase" id="RU003750"/>
    </source>
</evidence>
<proteinExistence type="inferred from homology"/>
<keyword evidence="10" id="KW-1208">Phospholipid metabolism</keyword>
<dbReference type="PIRSF" id="PIRSF000847">
    <property type="entry name" value="Phos_ph_gly_syn"/>
    <property type="match status" value="1"/>
</dbReference>
<dbReference type="EMBL" id="RKHL01000001">
    <property type="protein sequence ID" value="ROR83470.1"/>
    <property type="molecule type" value="Genomic_DNA"/>
</dbReference>
<feature type="transmembrane region" description="Helical" evidence="12">
    <location>
        <begin position="175"/>
        <end position="198"/>
    </location>
</feature>
<dbReference type="AlphaFoldDB" id="A0A3N2C7S1"/>
<evidence type="ECO:0000313" key="13">
    <source>
        <dbReference type="EMBL" id="ROR83470.1"/>
    </source>
</evidence>
<keyword evidence="9" id="KW-0594">Phospholipid biosynthesis</keyword>
<dbReference type="InterPro" id="IPR048254">
    <property type="entry name" value="CDP_ALCOHOL_P_TRANSF_CS"/>
</dbReference>
<keyword evidence="3" id="KW-0444">Lipid biosynthesis</keyword>
<evidence type="ECO:0000256" key="7">
    <source>
        <dbReference type="ARBA" id="ARBA00023098"/>
    </source>
</evidence>
<evidence type="ECO:0000256" key="9">
    <source>
        <dbReference type="ARBA" id="ARBA00023209"/>
    </source>
</evidence>
<dbReference type="InterPro" id="IPR000462">
    <property type="entry name" value="CDP-OH_P_trans"/>
</dbReference>